<dbReference type="GeneID" id="37042109"/>
<dbReference type="InParanoid" id="A0A316YB73"/>
<accession>A0A316YB73</accession>
<dbReference type="RefSeq" id="XP_025373747.1">
    <property type="nucleotide sequence ID" value="XM_025520193.1"/>
</dbReference>
<dbReference type="PANTHER" id="PTHR30344:SF4">
    <property type="entry name" value="CYCLASE, PUTATIVE (AFU_ORTHOLOGUE AFUA_6G11580)-RELATED"/>
    <property type="match status" value="1"/>
</dbReference>
<dbReference type="InterPro" id="IPR015943">
    <property type="entry name" value="WD40/YVTN_repeat-like_dom_sf"/>
</dbReference>
<evidence type="ECO:0000313" key="3">
    <source>
        <dbReference type="Proteomes" id="UP000245768"/>
    </source>
</evidence>
<comment type="similarity">
    <text evidence="1">Belongs to the cycloisomerase 2 family.</text>
</comment>
<protein>
    <recommendedName>
        <fullName evidence="4">Isomerase YbhE</fullName>
    </recommendedName>
</protein>
<dbReference type="Proteomes" id="UP000245768">
    <property type="component" value="Unassembled WGS sequence"/>
</dbReference>
<gene>
    <name evidence="2" type="ORF">FA10DRAFT_263261</name>
</gene>
<evidence type="ECO:0008006" key="4">
    <source>
        <dbReference type="Google" id="ProtNLM"/>
    </source>
</evidence>
<dbReference type="GO" id="GO:0017057">
    <property type="term" value="F:6-phosphogluconolactonase activity"/>
    <property type="evidence" value="ECO:0007669"/>
    <property type="project" value="TreeGrafter"/>
</dbReference>
<dbReference type="EMBL" id="KZ819644">
    <property type="protein sequence ID" value="PWN86549.1"/>
    <property type="molecule type" value="Genomic_DNA"/>
</dbReference>
<keyword evidence="3" id="KW-1185">Reference proteome</keyword>
<name>A0A316YB73_9BASI</name>
<proteinExistence type="inferred from homology"/>
<dbReference type="SUPFAM" id="SSF75011">
    <property type="entry name" value="3-carboxy-cis,cis-mucoante lactonizing enzyme"/>
    <property type="match status" value="1"/>
</dbReference>
<reference evidence="2 3" key="1">
    <citation type="journal article" date="2018" name="Mol. Biol. Evol.">
        <title>Broad Genomic Sampling Reveals a Smut Pathogenic Ancestry of the Fungal Clade Ustilaginomycotina.</title>
        <authorList>
            <person name="Kijpornyongpan T."/>
            <person name="Mondo S.J."/>
            <person name="Barry K."/>
            <person name="Sandor L."/>
            <person name="Lee J."/>
            <person name="Lipzen A."/>
            <person name="Pangilinan J."/>
            <person name="LaButti K."/>
            <person name="Hainaut M."/>
            <person name="Henrissat B."/>
            <person name="Grigoriev I.V."/>
            <person name="Spatafora J.W."/>
            <person name="Aime M.C."/>
        </authorList>
    </citation>
    <scope>NUCLEOTIDE SEQUENCE [LARGE SCALE GENOMIC DNA]</scope>
    <source>
        <strain evidence="2 3">MCA 4198</strain>
    </source>
</reference>
<dbReference type="PANTHER" id="PTHR30344">
    <property type="entry name" value="6-PHOSPHOGLUCONOLACTONASE-RELATED"/>
    <property type="match status" value="1"/>
</dbReference>
<sequence length="719" mass="75083">MKELKSILVGTFNTPELFHLVFDPHTESLAVSAVFPAHGNHSWLALGPPRDGGHRNLYATAWTDPTSVAAYRVVDQGLTQGQGQGQGQGGLELTLQNTAPTRARSGYVAVGKQPADVLYTVGGPTGEVLRLNETDGRFREGGDATLQYLDFIHGHVQRAGGAGQTNGHAGTNGTNGLENGKTMDFGGLRNGSHSIDLSPDGTLAYVADIGRNAFFVYEVDGHDGALRLAEKKASPRSDDGPRHVWPHHGGRVVYVLQEHSCAVDVFEVVAGPAKAAVNGTGAAAAAAAAAANGKAEESGAVHLELRQSVRIIPDELDQKLFWADEVRTSAPQDARFLLASTRGLEPGTLGYVALFELDEQGYIRNVPLTTSKSTSGAGSSSAVPHRSKWSDILQTPTSGGWANAVEPCYELLGTNGRSDVYAALTDSEKGLVMMLKVERASAGAAAGKASLREVARVKLGMYKDQVRGAATASSVSEQAKGLVRSAIAALEDRPFGMGTELAGEADAQHVALGRRGDGPADGRGRVGLAGRCCVVGRGPLGFLDLVVGCCDEVVGCDAPLGPGDHGENHVVLGVEAQGAVARVLLRDATKVPCAGPVAAVVHAGHFVEADTVLDSSAARVPLDGTVVVDRRRRTDDGVGETMVDEELSAVVEKGLEIRLGAVDVGVVLLSAAHDVGPCVVFERVEGPIERRAPLHAELQPLVGLLLCTRTNLPSIVVGE</sequence>
<dbReference type="Pfam" id="PF10282">
    <property type="entry name" value="Lactonase"/>
    <property type="match status" value="1"/>
</dbReference>
<evidence type="ECO:0000256" key="1">
    <source>
        <dbReference type="ARBA" id="ARBA00005564"/>
    </source>
</evidence>
<evidence type="ECO:0000313" key="2">
    <source>
        <dbReference type="EMBL" id="PWN86549.1"/>
    </source>
</evidence>
<dbReference type="InterPro" id="IPR050282">
    <property type="entry name" value="Cycloisomerase_2"/>
</dbReference>
<dbReference type="Gene3D" id="2.130.10.10">
    <property type="entry name" value="YVTN repeat-like/Quinoprotein amine dehydrogenase"/>
    <property type="match status" value="1"/>
</dbReference>
<dbReference type="OrthoDB" id="1715191at2759"/>
<dbReference type="InterPro" id="IPR019405">
    <property type="entry name" value="Lactonase_7-beta_prop"/>
</dbReference>
<organism evidence="2 3">
    <name type="scientific">Acaromyces ingoldii</name>
    <dbReference type="NCBI Taxonomy" id="215250"/>
    <lineage>
        <taxon>Eukaryota</taxon>
        <taxon>Fungi</taxon>
        <taxon>Dikarya</taxon>
        <taxon>Basidiomycota</taxon>
        <taxon>Ustilaginomycotina</taxon>
        <taxon>Exobasidiomycetes</taxon>
        <taxon>Exobasidiales</taxon>
        <taxon>Cryptobasidiaceae</taxon>
        <taxon>Acaromyces</taxon>
    </lineage>
</organism>
<dbReference type="AlphaFoldDB" id="A0A316YB73"/>